<reference evidence="17 18" key="1">
    <citation type="submission" date="2017-08" db="EMBL/GenBank/DDBJ databases">
        <title>Halovibrio sewagensis sp. nov., isolated from wastewater of high salinity.</title>
        <authorList>
            <person name="Dong X."/>
            <person name="Zhang G."/>
        </authorList>
    </citation>
    <scope>NUCLEOTIDE SEQUENCE [LARGE SCALE GENOMIC DNA]</scope>
    <source>
        <strain evidence="17 18">YL5-2</strain>
    </source>
</reference>
<dbReference type="NCBIfam" id="TIGR00206">
    <property type="entry name" value="fliF"/>
    <property type="match status" value="1"/>
</dbReference>
<accession>A0A2A2F7K8</accession>
<comment type="function">
    <text evidence="1 12">The M ring may be actively involved in energy transduction.</text>
</comment>
<feature type="compositionally biased region" description="Gly residues" evidence="13">
    <location>
        <begin position="348"/>
        <end position="358"/>
    </location>
</feature>
<evidence type="ECO:0000256" key="2">
    <source>
        <dbReference type="ARBA" id="ARBA00004117"/>
    </source>
</evidence>
<dbReference type="OrthoDB" id="8554211at2"/>
<protein>
    <recommendedName>
        <fullName evidence="5 12">Flagellar M-ring protein</fullName>
    </recommendedName>
</protein>
<keyword evidence="18" id="KW-1185">Reference proteome</keyword>
<keyword evidence="9 14" id="KW-0472">Membrane</keyword>
<comment type="subcellular location">
    <subcellularLocation>
        <location evidence="2 12">Bacterial flagellum basal body</location>
    </subcellularLocation>
    <subcellularLocation>
        <location evidence="3">Cell membrane</location>
        <topology evidence="3">Multi-pass membrane protein</topology>
    </subcellularLocation>
</comment>
<keyword evidence="7 14" id="KW-0812">Transmembrane</keyword>
<feature type="compositionally biased region" description="Gly residues" evidence="13">
    <location>
        <begin position="16"/>
        <end position="28"/>
    </location>
</feature>
<dbReference type="GO" id="GO:0005886">
    <property type="term" value="C:plasma membrane"/>
    <property type="evidence" value="ECO:0007669"/>
    <property type="project" value="UniProtKB-SubCell"/>
</dbReference>
<evidence type="ECO:0000256" key="10">
    <source>
        <dbReference type="ARBA" id="ARBA00023143"/>
    </source>
</evidence>
<evidence type="ECO:0000256" key="9">
    <source>
        <dbReference type="ARBA" id="ARBA00023136"/>
    </source>
</evidence>
<evidence type="ECO:0000256" key="13">
    <source>
        <dbReference type="SAM" id="MobiDB-lite"/>
    </source>
</evidence>
<dbReference type="PANTHER" id="PTHR30046">
    <property type="entry name" value="FLAGELLAR M-RING PROTEIN"/>
    <property type="match status" value="1"/>
</dbReference>
<feature type="compositionally biased region" description="Low complexity" evidence="13">
    <location>
        <begin position="336"/>
        <end position="347"/>
    </location>
</feature>
<dbReference type="Pfam" id="PF01514">
    <property type="entry name" value="YscJ_FliF"/>
    <property type="match status" value="1"/>
</dbReference>
<comment type="subunit">
    <text evidence="11">The basal body constitutes a major portion of the flagellar organelle and consists of four rings (L,P,S, and M) mounted on a central rod. The M ring is integral to the inner membrane of the cell and may be connected to the flagellar rod via the S ring. The S (supramembrane ring) lies just distal to the M ring. The L and P rings lie in the outer membrane and the periplasmic space, respectively.</text>
</comment>
<keyword evidence="6" id="KW-1003">Cell membrane</keyword>
<keyword evidence="10 12" id="KW-0975">Bacterial flagellum</keyword>
<sequence length="572" mass="61129">MANVPAETEQTNPPASGGGGGSESEASGGGSNLLMGVNRLTLLRQVGLIFGLAASVALAVALVLWAQGSDYKPLVGDLSEYDPTELTSVLDSAGVDYRIEHRSGALLVASGDIHEARLALAREGVTEDQGMGFDIIMQDQGLGTSQFMEKARFHRSLEGELARTIKAMGNVRNSRVHLAIPEDSVFVSDNRNPSASVMVDLGSGRRMNETQVRSVINLVAGSVPQMSRDDVTVVDQQGNHLSANVNDEDAQKMAQKLQMQQRMEQRLKERVAGILAPIMGRDRFNAEVSVDMDFKAVEQAEEIFNPEQQALRSEQTVEEINRQGEAGGIPGALSNQPPGEAEAPEQAGGEGGGEGGGSQSSRTSSTRNYEVDRLLSFTREEPGSVNRMSVAVAVDDLKRTNPETGETTSVEWPQAELERLTRLVRDAVGFSAARGDSVTVVNTDFADQQEPEIEPVPFYEQSWFQDSIRPVIAGLVIIALALLLVRPTLKTLASGGGGGSGESGESDLEGLGGLDDIEGSESIRSAMASGDDRLLPDSAESYDRELNAVKGLIAEDPARVAQVVRQWVNADE</sequence>
<evidence type="ECO:0000259" key="15">
    <source>
        <dbReference type="Pfam" id="PF01514"/>
    </source>
</evidence>
<dbReference type="InterPro" id="IPR000067">
    <property type="entry name" value="FlgMring_FliF"/>
</dbReference>
<dbReference type="Gene3D" id="3.30.300.30">
    <property type="match status" value="1"/>
</dbReference>
<dbReference type="AlphaFoldDB" id="A0A2A2F7K8"/>
<dbReference type="RefSeq" id="WP_095617135.1">
    <property type="nucleotide sequence ID" value="NZ_NSKD01000002.1"/>
</dbReference>
<comment type="similarity">
    <text evidence="4 12">Belongs to the FliF family.</text>
</comment>
<dbReference type="InterPro" id="IPR045851">
    <property type="entry name" value="AMP-bd_C_sf"/>
</dbReference>
<feature type="domain" description="Flagellar M-ring N-terminal" evidence="15">
    <location>
        <begin position="68"/>
        <end position="242"/>
    </location>
</feature>
<proteinExistence type="inferred from homology"/>
<dbReference type="Pfam" id="PF08345">
    <property type="entry name" value="YscJ_FliF_C"/>
    <property type="match status" value="1"/>
</dbReference>
<keyword evidence="8 14" id="KW-1133">Transmembrane helix</keyword>
<dbReference type="GO" id="GO:0071973">
    <property type="term" value="P:bacterial-type flagellum-dependent cell motility"/>
    <property type="evidence" value="ECO:0007669"/>
    <property type="project" value="InterPro"/>
</dbReference>
<dbReference type="InterPro" id="IPR013556">
    <property type="entry name" value="Flag_M-ring_C"/>
</dbReference>
<dbReference type="PIRSF" id="PIRSF004862">
    <property type="entry name" value="FliF"/>
    <property type="match status" value="1"/>
</dbReference>
<evidence type="ECO:0000256" key="8">
    <source>
        <dbReference type="ARBA" id="ARBA00022989"/>
    </source>
</evidence>
<dbReference type="PANTHER" id="PTHR30046:SF0">
    <property type="entry name" value="FLAGELLAR M-RING PROTEIN"/>
    <property type="match status" value="1"/>
</dbReference>
<feature type="domain" description="Flagellar M-ring C-terminal" evidence="16">
    <location>
        <begin position="275"/>
        <end position="445"/>
    </location>
</feature>
<evidence type="ECO:0000256" key="3">
    <source>
        <dbReference type="ARBA" id="ARBA00004651"/>
    </source>
</evidence>
<dbReference type="EMBL" id="NSKD01000002">
    <property type="protein sequence ID" value="PAU81416.1"/>
    <property type="molecule type" value="Genomic_DNA"/>
</dbReference>
<keyword evidence="17" id="KW-0282">Flagellum</keyword>
<evidence type="ECO:0000256" key="11">
    <source>
        <dbReference type="ARBA" id="ARBA00025936"/>
    </source>
</evidence>
<dbReference type="GO" id="GO:0009431">
    <property type="term" value="C:bacterial-type flagellum basal body, MS ring"/>
    <property type="evidence" value="ECO:0007669"/>
    <property type="project" value="InterPro"/>
</dbReference>
<evidence type="ECO:0000256" key="6">
    <source>
        <dbReference type="ARBA" id="ARBA00022475"/>
    </source>
</evidence>
<name>A0A2A2F7K8_9GAMM</name>
<feature type="region of interest" description="Disordered" evidence="13">
    <location>
        <begin position="325"/>
        <end position="369"/>
    </location>
</feature>
<dbReference type="InterPro" id="IPR043427">
    <property type="entry name" value="YscJ/FliF"/>
</dbReference>
<comment type="caution">
    <text evidence="17">The sequence shown here is derived from an EMBL/GenBank/DDBJ whole genome shotgun (WGS) entry which is preliminary data.</text>
</comment>
<feature type="transmembrane region" description="Helical" evidence="14">
    <location>
        <begin position="46"/>
        <end position="66"/>
    </location>
</feature>
<feature type="region of interest" description="Disordered" evidence="13">
    <location>
        <begin position="1"/>
        <end position="28"/>
    </location>
</feature>
<evidence type="ECO:0000313" key="17">
    <source>
        <dbReference type="EMBL" id="PAU81416.1"/>
    </source>
</evidence>
<gene>
    <name evidence="17" type="ORF">CK501_07685</name>
</gene>
<evidence type="ECO:0000256" key="14">
    <source>
        <dbReference type="SAM" id="Phobius"/>
    </source>
</evidence>
<dbReference type="PRINTS" id="PR01009">
    <property type="entry name" value="FLGMRINGFLIF"/>
</dbReference>
<evidence type="ECO:0000256" key="1">
    <source>
        <dbReference type="ARBA" id="ARBA00003820"/>
    </source>
</evidence>
<evidence type="ECO:0000256" key="4">
    <source>
        <dbReference type="ARBA" id="ARBA00007971"/>
    </source>
</evidence>
<evidence type="ECO:0000256" key="5">
    <source>
        <dbReference type="ARBA" id="ARBA00017949"/>
    </source>
</evidence>
<feature type="region of interest" description="Disordered" evidence="13">
    <location>
        <begin position="492"/>
        <end position="514"/>
    </location>
</feature>
<evidence type="ECO:0000256" key="7">
    <source>
        <dbReference type="ARBA" id="ARBA00022692"/>
    </source>
</evidence>
<keyword evidence="17" id="KW-0969">Cilium</keyword>
<evidence type="ECO:0000313" key="18">
    <source>
        <dbReference type="Proteomes" id="UP000218896"/>
    </source>
</evidence>
<dbReference type="InterPro" id="IPR006182">
    <property type="entry name" value="FliF_N_dom"/>
</dbReference>
<evidence type="ECO:0000256" key="12">
    <source>
        <dbReference type="PIRNR" id="PIRNR004862"/>
    </source>
</evidence>
<evidence type="ECO:0000259" key="16">
    <source>
        <dbReference type="Pfam" id="PF08345"/>
    </source>
</evidence>
<keyword evidence="17" id="KW-0966">Cell projection</keyword>
<dbReference type="Proteomes" id="UP000218896">
    <property type="component" value="Unassembled WGS sequence"/>
</dbReference>
<dbReference type="GO" id="GO:0003774">
    <property type="term" value="F:cytoskeletal motor activity"/>
    <property type="evidence" value="ECO:0007669"/>
    <property type="project" value="InterPro"/>
</dbReference>
<organism evidence="17 18">
    <name type="scientific">Halovibrio salipaludis</name>
    <dbReference type="NCBI Taxonomy" id="2032626"/>
    <lineage>
        <taxon>Bacteria</taxon>
        <taxon>Pseudomonadati</taxon>
        <taxon>Pseudomonadota</taxon>
        <taxon>Gammaproteobacteria</taxon>
        <taxon>Oceanospirillales</taxon>
        <taxon>Halomonadaceae</taxon>
        <taxon>Halovibrio</taxon>
    </lineage>
</organism>